<feature type="chain" id="PRO_5007131135" description="Toxin-antitoxin system YwqK family antitoxin" evidence="1">
    <location>
        <begin position="21"/>
        <end position="366"/>
    </location>
</feature>
<evidence type="ECO:0000313" key="2">
    <source>
        <dbReference type="EMBL" id="KWR57572.1"/>
    </source>
</evidence>
<dbReference type="InterPro" id="IPR011652">
    <property type="entry name" value="MORN_2"/>
</dbReference>
<dbReference type="Pfam" id="PF07661">
    <property type="entry name" value="MORN_2"/>
    <property type="match status" value="2"/>
</dbReference>
<evidence type="ECO:0000256" key="1">
    <source>
        <dbReference type="SAM" id="SignalP"/>
    </source>
</evidence>
<comment type="caution">
    <text evidence="2">The sequence shown here is derived from an EMBL/GenBank/DDBJ whole genome shotgun (WGS) entry which is preliminary data.</text>
</comment>
<feature type="signal peptide" evidence="1">
    <location>
        <begin position="1"/>
        <end position="20"/>
    </location>
</feature>
<evidence type="ECO:0008006" key="4">
    <source>
        <dbReference type="Google" id="ProtNLM"/>
    </source>
</evidence>
<keyword evidence="3" id="KW-1185">Reference proteome</keyword>
<dbReference type="RefSeq" id="WP_060384959.1">
    <property type="nucleotide sequence ID" value="NZ_JAQPYR010000081.1"/>
</dbReference>
<dbReference type="Proteomes" id="UP000056419">
    <property type="component" value="Unassembled WGS sequence"/>
</dbReference>
<dbReference type="STRING" id="46506.AA415_00106"/>
<accession>A0A108TCV1</accession>
<dbReference type="Gene3D" id="2.20.110.10">
    <property type="entry name" value="Histone H3 K4-specific methyltransferase SET7/9 N-terminal domain"/>
    <property type="match status" value="2"/>
</dbReference>
<organism evidence="2 3">
    <name type="scientific">Bacteroides stercoris</name>
    <dbReference type="NCBI Taxonomy" id="46506"/>
    <lineage>
        <taxon>Bacteria</taxon>
        <taxon>Pseudomonadati</taxon>
        <taxon>Bacteroidota</taxon>
        <taxon>Bacteroidia</taxon>
        <taxon>Bacteroidales</taxon>
        <taxon>Bacteroidaceae</taxon>
        <taxon>Bacteroides</taxon>
    </lineage>
</organism>
<proteinExistence type="predicted"/>
<keyword evidence="1" id="KW-0732">Signal</keyword>
<dbReference type="SUPFAM" id="SSF82185">
    <property type="entry name" value="Histone H3 K4-specific methyltransferase SET7/9 N-terminal domain"/>
    <property type="match status" value="1"/>
</dbReference>
<protein>
    <recommendedName>
        <fullName evidence="4">Toxin-antitoxin system YwqK family antitoxin</fullName>
    </recommendedName>
</protein>
<dbReference type="Gene3D" id="3.90.930.1">
    <property type="match status" value="1"/>
</dbReference>
<dbReference type="PATRIC" id="fig|46506.5.peg.116"/>
<reference evidence="2 3" key="1">
    <citation type="journal article" date="2016" name="BMC Genomics">
        <title>Type VI secretion systems of human gut Bacteroidales segregate into three genetic architectures, two of which are contained on mobile genetic elements.</title>
        <authorList>
            <person name="Coyne M.J."/>
            <person name="Roelofs K.G."/>
            <person name="Comstock L.E."/>
        </authorList>
    </citation>
    <scope>NUCLEOTIDE SEQUENCE [LARGE SCALE GENOMIC DNA]</scope>
    <source>
        <strain evidence="2 3">CL09T03C01</strain>
    </source>
</reference>
<dbReference type="AlphaFoldDB" id="A0A108TCV1"/>
<evidence type="ECO:0000313" key="3">
    <source>
        <dbReference type="Proteomes" id="UP000056419"/>
    </source>
</evidence>
<name>A0A108TCV1_BACSE</name>
<sequence precursor="true">MRKRLLSLLLLSICGSMLFAQEPLDIDDVEQVPLGDFTYQWRNICDRTPLHGKCRIILSYRSYTIAHFNKDGILDGLYEKYEDNHLVQKLTYVKGILRGKGYEYYTDGTVKKECVWNEQGKIDGLMIEYNRIGRTEWDYKNGEVDGQQRTFDNNGQLITFVSYSKGMQHGPFRIYEEGGTDMPPFIREGYAWGWRGKKGEYKETWALSGKPKCIEHYTEKGEKTGRWQEWDENGKLVREENYTEMPYYSVKFDKNSYPLERYYYNEDLSVKSIQEFYPGTDKIMKEEYNLDFKNFKRDYRQFYEDGTIQEEGHIKGGEVVFAKEYYKNRQLKCVKKIQNVYGYKILTVTELYDESGKPLPIPSGTF</sequence>
<gene>
    <name evidence="2" type="ORF">AA415_00106</name>
</gene>
<dbReference type="EMBL" id="LRGC01000001">
    <property type="protein sequence ID" value="KWR57572.1"/>
    <property type="molecule type" value="Genomic_DNA"/>
</dbReference>